<reference evidence="1 2" key="1">
    <citation type="submission" date="2020-01" db="EMBL/GenBank/DDBJ databases">
        <title>Whole genome sequence of Heliobacterium gestii DSM 11169.</title>
        <authorList>
            <person name="Kyndt J.A."/>
            <person name="Meyer T.E."/>
        </authorList>
    </citation>
    <scope>NUCLEOTIDE SEQUENCE [LARGE SCALE GENOMIC DNA]</scope>
    <source>
        <strain evidence="1 2">DSM 11169</strain>
    </source>
</reference>
<name>A0A845LDD1_HELGE</name>
<protein>
    <recommendedName>
        <fullName evidence="3">HEPN domain-containing protein</fullName>
    </recommendedName>
</protein>
<sequence length="146" mass="16418">MERLKYGPDAEAFEEHYRDAKMYLFRAEQFQKDDQSDSVVFNVACVALENYLIALCHLYGVDPGNHNYICLMDAVETVVDVPPALNEEIRSLDLIFGICSIENYYHGVPEPSDAARVLAMCDGVQNLFSAEQMASVRAATRHADHV</sequence>
<organism evidence="1 2">
    <name type="scientific">Heliomicrobium gestii</name>
    <name type="common">Heliobacterium gestii</name>
    <dbReference type="NCBI Taxonomy" id="2699"/>
    <lineage>
        <taxon>Bacteria</taxon>
        <taxon>Bacillati</taxon>
        <taxon>Bacillota</taxon>
        <taxon>Clostridia</taxon>
        <taxon>Eubacteriales</taxon>
        <taxon>Heliobacteriaceae</taxon>
        <taxon>Heliomicrobium</taxon>
    </lineage>
</organism>
<comment type="caution">
    <text evidence="1">The sequence shown here is derived from an EMBL/GenBank/DDBJ whole genome shotgun (WGS) entry which is preliminary data.</text>
</comment>
<dbReference type="Gene3D" id="1.20.120.330">
    <property type="entry name" value="Nucleotidyltransferases domain 2"/>
    <property type="match status" value="1"/>
</dbReference>
<dbReference type="SUPFAM" id="SSF81593">
    <property type="entry name" value="Nucleotidyltransferase substrate binding subunit/domain"/>
    <property type="match status" value="1"/>
</dbReference>
<dbReference type="AlphaFoldDB" id="A0A845LDD1"/>
<proteinExistence type="predicted"/>
<dbReference type="RefSeq" id="WP_161261508.1">
    <property type="nucleotide sequence ID" value="NZ_JAFBDC010000004.1"/>
</dbReference>
<dbReference type="EMBL" id="WXEX01000005">
    <property type="protein sequence ID" value="MZP42940.1"/>
    <property type="molecule type" value="Genomic_DNA"/>
</dbReference>
<evidence type="ECO:0008006" key="3">
    <source>
        <dbReference type="Google" id="ProtNLM"/>
    </source>
</evidence>
<evidence type="ECO:0000313" key="1">
    <source>
        <dbReference type="EMBL" id="MZP42940.1"/>
    </source>
</evidence>
<dbReference type="Proteomes" id="UP000471031">
    <property type="component" value="Unassembled WGS sequence"/>
</dbReference>
<gene>
    <name evidence="1" type="ORF">GTO89_07805</name>
</gene>
<evidence type="ECO:0000313" key="2">
    <source>
        <dbReference type="Proteomes" id="UP000471031"/>
    </source>
</evidence>
<dbReference type="OrthoDB" id="2611871at2"/>
<keyword evidence="2" id="KW-1185">Reference proteome</keyword>
<accession>A0A845LDD1</accession>